<evidence type="ECO:0000313" key="1">
    <source>
        <dbReference type="EMBL" id="GGJ51975.1"/>
    </source>
</evidence>
<keyword evidence="2" id="KW-1185">Reference proteome</keyword>
<reference evidence="2" key="1">
    <citation type="journal article" date="2019" name="Int. J. Syst. Evol. Microbiol.">
        <title>The Global Catalogue of Microorganisms (GCM) 10K type strain sequencing project: providing services to taxonomists for standard genome sequencing and annotation.</title>
        <authorList>
            <consortium name="The Broad Institute Genomics Platform"/>
            <consortium name="The Broad Institute Genome Sequencing Center for Infectious Disease"/>
            <person name="Wu L."/>
            <person name="Ma J."/>
        </authorList>
    </citation>
    <scope>NUCLEOTIDE SEQUENCE [LARGE SCALE GENOMIC DNA]</scope>
    <source>
        <strain evidence="2">JCM 14370</strain>
    </source>
</reference>
<name>A0ABQ2DDB1_9DEIO</name>
<dbReference type="RefSeq" id="WP_189006621.1">
    <property type="nucleotide sequence ID" value="NZ_BMOD01000024.1"/>
</dbReference>
<gene>
    <name evidence="1" type="ORF">GCM10008938_42480</name>
</gene>
<sequence length="62" mass="6451">MLFLISLLIGLIFGLLIGGAVLLLAHGITGTRILQKAPGPMKVPIKAPGKAPAQPAMKHWIG</sequence>
<accession>A0ABQ2DDB1</accession>
<proteinExistence type="predicted"/>
<dbReference type="EMBL" id="BMOD01000024">
    <property type="protein sequence ID" value="GGJ51975.1"/>
    <property type="molecule type" value="Genomic_DNA"/>
</dbReference>
<protein>
    <submittedName>
        <fullName evidence="1">Uncharacterized protein</fullName>
    </submittedName>
</protein>
<comment type="caution">
    <text evidence="1">The sequence shown here is derived from an EMBL/GenBank/DDBJ whole genome shotgun (WGS) entry which is preliminary data.</text>
</comment>
<organism evidence="1 2">
    <name type="scientific">Deinococcus roseus</name>
    <dbReference type="NCBI Taxonomy" id="392414"/>
    <lineage>
        <taxon>Bacteria</taxon>
        <taxon>Thermotogati</taxon>
        <taxon>Deinococcota</taxon>
        <taxon>Deinococci</taxon>
        <taxon>Deinococcales</taxon>
        <taxon>Deinococcaceae</taxon>
        <taxon>Deinococcus</taxon>
    </lineage>
</organism>
<evidence type="ECO:0000313" key="2">
    <source>
        <dbReference type="Proteomes" id="UP000632222"/>
    </source>
</evidence>
<dbReference type="Proteomes" id="UP000632222">
    <property type="component" value="Unassembled WGS sequence"/>
</dbReference>